<evidence type="ECO:0000313" key="11">
    <source>
        <dbReference type="EMBL" id="KKQ01757.1"/>
    </source>
</evidence>
<comment type="function">
    <text evidence="2 10">Catalyzes the transfer of a dimethylallyl group onto the adenine at position 37 in tRNAs that read codons beginning with uridine, leading to the formation of N6-(dimethylallyl)adenosine (i(6)A).</text>
</comment>
<dbReference type="Gene3D" id="1.10.20.140">
    <property type="match status" value="1"/>
</dbReference>
<feature type="region of interest" description="Interaction with substrate tRNA" evidence="10">
    <location>
        <begin position="35"/>
        <end position="38"/>
    </location>
</feature>
<dbReference type="EMBL" id="LBRS01000004">
    <property type="protein sequence ID" value="KKQ01757.1"/>
    <property type="molecule type" value="Genomic_DNA"/>
</dbReference>
<dbReference type="AlphaFoldDB" id="A0A0G0E8B0"/>
<dbReference type="GO" id="GO:0006400">
    <property type="term" value="P:tRNA modification"/>
    <property type="evidence" value="ECO:0007669"/>
    <property type="project" value="TreeGrafter"/>
</dbReference>
<dbReference type="Gene3D" id="3.40.50.300">
    <property type="entry name" value="P-loop containing nucleotide triphosphate hydrolases"/>
    <property type="match status" value="1"/>
</dbReference>
<comment type="caution">
    <text evidence="10">Lacks conserved residue(s) required for the propagation of feature annotation.</text>
</comment>
<dbReference type="HAMAP" id="MF_00185">
    <property type="entry name" value="IPP_trans"/>
    <property type="match status" value="1"/>
</dbReference>
<comment type="caution">
    <text evidence="11">The sequence shown here is derived from an EMBL/GenBank/DDBJ whole genome shotgun (WGS) entry which is preliminary data.</text>
</comment>
<dbReference type="InterPro" id="IPR018022">
    <property type="entry name" value="IPT"/>
</dbReference>
<dbReference type="Proteomes" id="UP000034344">
    <property type="component" value="Unassembled WGS sequence"/>
</dbReference>
<keyword evidence="5 10" id="KW-0819">tRNA processing</keyword>
<evidence type="ECO:0000256" key="1">
    <source>
        <dbReference type="ARBA" id="ARBA00001946"/>
    </source>
</evidence>
<evidence type="ECO:0000313" key="12">
    <source>
        <dbReference type="Proteomes" id="UP000034344"/>
    </source>
</evidence>
<gene>
    <name evidence="10" type="primary">miaA</name>
    <name evidence="11" type="ORF">US11_C0004G0027</name>
</gene>
<dbReference type="GO" id="GO:0005524">
    <property type="term" value="F:ATP binding"/>
    <property type="evidence" value="ECO:0007669"/>
    <property type="project" value="UniProtKB-UniRule"/>
</dbReference>
<feature type="site" description="Interaction with substrate tRNA" evidence="10">
    <location>
        <position position="153"/>
    </location>
</feature>
<keyword evidence="8 10" id="KW-0460">Magnesium</keyword>
<organism evidence="11 12">
    <name type="scientific">Candidatus Roizmanbacteria bacterium GW2011_GWA2_36_23</name>
    <dbReference type="NCBI Taxonomy" id="1618480"/>
    <lineage>
        <taxon>Bacteria</taxon>
        <taxon>Candidatus Roizmaniibacteriota</taxon>
    </lineage>
</organism>
<keyword evidence="4 10" id="KW-0808">Transferase</keyword>
<dbReference type="InterPro" id="IPR027417">
    <property type="entry name" value="P-loop_NTPase"/>
</dbReference>
<evidence type="ECO:0000256" key="7">
    <source>
        <dbReference type="ARBA" id="ARBA00022840"/>
    </source>
</evidence>
<comment type="similarity">
    <text evidence="3 10">Belongs to the IPP transferase family.</text>
</comment>
<dbReference type="InterPro" id="IPR039657">
    <property type="entry name" value="Dimethylallyltransferase"/>
</dbReference>
<keyword evidence="7 10" id="KW-0067">ATP-binding</keyword>
<feature type="site" description="Interaction with substrate tRNA" evidence="10">
    <location>
        <position position="130"/>
    </location>
</feature>
<feature type="binding site" evidence="10">
    <location>
        <begin position="10"/>
        <end position="17"/>
    </location>
    <ligand>
        <name>ATP</name>
        <dbReference type="ChEBI" id="CHEBI:30616"/>
    </ligand>
</feature>
<evidence type="ECO:0000256" key="2">
    <source>
        <dbReference type="ARBA" id="ARBA00003213"/>
    </source>
</evidence>
<evidence type="ECO:0000256" key="9">
    <source>
        <dbReference type="ARBA" id="ARBA00049563"/>
    </source>
</evidence>
<protein>
    <recommendedName>
        <fullName evidence="10">tRNA dimethylallyltransferase</fullName>
        <ecNumber evidence="10">2.5.1.75</ecNumber>
    </recommendedName>
    <alternativeName>
        <fullName evidence="10">Dimethylallyl diphosphate:tRNA dimethylallyltransferase</fullName>
        <shortName evidence="10">DMAPP:tRNA dimethylallyltransferase</shortName>
        <shortName evidence="10">DMATase</shortName>
    </alternativeName>
    <alternativeName>
        <fullName evidence="10">Isopentenyl-diphosphate:tRNA isopentenyltransferase</fullName>
        <shortName evidence="10">IPP transferase</shortName>
        <shortName evidence="10">IPPT</shortName>
        <shortName evidence="10">IPTase</shortName>
    </alternativeName>
</protein>
<evidence type="ECO:0000256" key="10">
    <source>
        <dbReference type="HAMAP-Rule" id="MF_00185"/>
    </source>
</evidence>
<dbReference type="Pfam" id="PF01715">
    <property type="entry name" value="IPPT"/>
    <property type="match status" value="1"/>
</dbReference>
<accession>A0A0G0E8B0</accession>
<evidence type="ECO:0000256" key="8">
    <source>
        <dbReference type="ARBA" id="ARBA00022842"/>
    </source>
</evidence>
<evidence type="ECO:0000256" key="3">
    <source>
        <dbReference type="ARBA" id="ARBA00005842"/>
    </source>
</evidence>
<evidence type="ECO:0000256" key="6">
    <source>
        <dbReference type="ARBA" id="ARBA00022741"/>
    </source>
</evidence>
<sequence>MKNKLYIITGQTASGKTKLALEIAGKNNGEIINCDSRQIYKGLDIITGKDLPINSKFKKKFALNKLDIGYHQLSLSTDSNRLHPISTKIWLYDIVHPDQYFSSFDYVQCVVPVIKDILNRGKTPIIVGGTYFYIYHLLYNVPTETIKPDWKLRALLENKTVAELQIKLKSIRPELFSAMNHSDQNNPQRLIRKIEIARKAKIKINDIKTQNESRRIILDQKLGTDNIELVFYGYKYRDKNKLLSVIDERIEKRLQQGAIGEIKKIFSLGFESNCPGLKTIGYIQLIQYIKGGIKLKEAVRQWKSKEAQYAKRQYTFMKKDPHIIWHEA</sequence>
<comment type="catalytic activity">
    <reaction evidence="9 10">
        <text>adenosine(37) in tRNA + dimethylallyl diphosphate = N(6)-dimethylallyladenosine(37) in tRNA + diphosphate</text>
        <dbReference type="Rhea" id="RHEA:26482"/>
        <dbReference type="Rhea" id="RHEA-COMP:10162"/>
        <dbReference type="Rhea" id="RHEA-COMP:10375"/>
        <dbReference type="ChEBI" id="CHEBI:33019"/>
        <dbReference type="ChEBI" id="CHEBI:57623"/>
        <dbReference type="ChEBI" id="CHEBI:74411"/>
        <dbReference type="ChEBI" id="CHEBI:74415"/>
        <dbReference type="EC" id="2.5.1.75"/>
    </reaction>
</comment>
<dbReference type="GO" id="GO:0052381">
    <property type="term" value="F:tRNA dimethylallyltransferase activity"/>
    <property type="evidence" value="ECO:0007669"/>
    <property type="project" value="UniProtKB-UniRule"/>
</dbReference>
<keyword evidence="6 10" id="KW-0547">Nucleotide-binding</keyword>
<dbReference type="STRING" id="1618480.US11_C0004G0027"/>
<comment type="cofactor">
    <cofactor evidence="1 10">
        <name>Mg(2+)</name>
        <dbReference type="ChEBI" id="CHEBI:18420"/>
    </cofactor>
</comment>
<name>A0A0G0E8B0_9BACT</name>
<proteinExistence type="inferred from homology"/>
<evidence type="ECO:0000256" key="4">
    <source>
        <dbReference type="ARBA" id="ARBA00022679"/>
    </source>
</evidence>
<dbReference type="EC" id="2.5.1.75" evidence="10"/>
<feature type="binding site" evidence="10">
    <location>
        <begin position="12"/>
        <end position="17"/>
    </location>
    <ligand>
        <name>substrate</name>
    </ligand>
</feature>
<reference evidence="11 12" key="1">
    <citation type="journal article" date="2015" name="Nature">
        <title>rRNA introns, odd ribosomes, and small enigmatic genomes across a large radiation of phyla.</title>
        <authorList>
            <person name="Brown C.T."/>
            <person name="Hug L.A."/>
            <person name="Thomas B.C."/>
            <person name="Sharon I."/>
            <person name="Castelle C.J."/>
            <person name="Singh A."/>
            <person name="Wilkins M.J."/>
            <person name="Williams K.H."/>
            <person name="Banfield J.F."/>
        </authorList>
    </citation>
    <scope>NUCLEOTIDE SEQUENCE [LARGE SCALE GENOMIC DNA]</scope>
</reference>
<comment type="subunit">
    <text evidence="10">Monomer.</text>
</comment>
<dbReference type="SUPFAM" id="SSF52540">
    <property type="entry name" value="P-loop containing nucleoside triphosphate hydrolases"/>
    <property type="match status" value="1"/>
</dbReference>
<dbReference type="PANTHER" id="PTHR11088">
    <property type="entry name" value="TRNA DIMETHYLALLYLTRANSFERASE"/>
    <property type="match status" value="1"/>
</dbReference>
<dbReference type="PANTHER" id="PTHR11088:SF60">
    <property type="entry name" value="TRNA DIMETHYLALLYLTRANSFERASE"/>
    <property type="match status" value="1"/>
</dbReference>
<evidence type="ECO:0000256" key="5">
    <source>
        <dbReference type="ARBA" id="ARBA00022694"/>
    </source>
</evidence>